<dbReference type="PROSITE" id="PS51779">
    <property type="entry name" value="POTRA"/>
    <property type="match status" value="1"/>
</dbReference>
<evidence type="ECO:0000256" key="3">
    <source>
        <dbReference type="ARBA" id="ARBA00022519"/>
    </source>
</evidence>
<dbReference type="EMBL" id="BARU01000242">
    <property type="protein sequence ID" value="GAH29380.1"/>
    <property type="molecule type" value="Genomic_DNA"/>
</dbReference>
<dbReference type="PANTHER" id="PTHR35851:SF1">
    <property type="entry name" value="CELL DIVISION PROTEIN FTSQ"/>
    <property type="match status" value="1"/>
</dbReference>
<gene>
    <name evidence="11" type="ORF">S01H4_00393</name>
    <name evidence="12" type="ORF">S03H2_00938</name>
</gene>
<evidence type="ECO:0000313" key="11">
    <source>
        <dbReference type="EMBL" id="GAG62691.1"/>
    </source>
</evidence>
<dbReference type="InterPro" id="IPR034746">
    <property type="entry name" value="POTRA"/>
</dbReference>
<name>X1F9Z5_9ZZZZ</name>
<evidence type="ECO:0000259" key="10">
    <source>
        <dbReference type="PROSITE" id="PS51779"/>
    </source>
</evidence>
<dbReference type="Pfam" id="PF03799">
    <property type="entry name" value="FtsQ_DivIB_C"/>
    <property type="match status" value="1"/>
</dbReference>
<keyword evidence="4" id="KW-0132">Cell division</keyword>
<dbReference type="GO" id="GO:0016020">
    <property type="term" value="C:membrane"/>
    <property type="evidence" value="ECO:0007669"/>
    <property type="project" value="UniProtKB-SubCell"/>
</dbReference>
<accession>X1F9Z5</accession>
<protein>
    <recommendedName>
        <fullName evidence="10">POTRA domain-containing protein</fullName>
    </recommendedName>
</protein>
<evidence type="ECO:0000256" key="1">
    <source>
        <dbReference type="ARBA" id="ARBA00004370"/>
    </source>
</evidence>
<dbReference type="Pfam" id="PF08478">
    <property type="entry name" value="POTRA_1"/>
    <property type="match status" value="1"/>
</dbReference>
<keyword evidence="7" id="KW-0472">Membrane</keyword>
<reference evidence="12" key="1">
    <citation type="journal article" date="2014" name="Front. Microbiol.">
        <title>High frequency of phylogenetically diverse reductive dehalogenase-homologous genes in deep subseafloor sedimentary metagenomes.</title>
        <authorList>
            <person name="Kawai M."/>
            <person name="Futagami T."/>
            <person name="Toyoda A."/>
            <person name="Takaki Y."/>
            <person name="Nishi S."/>
            <person name="Hori S."/>
            <person name="Arai W."/>
            <person name="Tsubouchi T."/>
            <person name="Morono Y."/>
            <person name="Uchiyama I."/>
            <person name="Ito T."/>
            <person name="Fujiyama A."/>
            <person name="Inagaki F."/>
            <person name="Takami H."/>
        </authorList>
    </citation>
    <scope>NUCLEOTIDE SEQUENCE</scope>
    <source>
        <strain evidence="12">Expedition CK06-06</strain>
    </source>
</reference>
<evidence type="ECO:0000256" key="8">
    <source>
        <dbReference type="ARBA" id="ARBA00023306"/>
    </source>
</evidence>
<dbReference type="AlphaFoldDB" id="X1F9Z5"/>
<proteinExistence type="predicted"/>
<dbReference type="GO" id="GO:0090529">
    <property type="term" value="P:cell septum assembly"/>
    <property type="evidence" value="ECO:0007669"/>
    <property type="project" value="InterPro"/>
</dbReference>
<organism evidence="12">
    <name type="scientific">marine sediment metagenome</name>
    <dbReference type="NCBI Taxonomy" id="412755"/>
    <lineage>
        <taxon>unclassified sequences</taxon>
        <taxon>metagenomes</taxon>
        <taxon>ecological metagenomes</taxon>
    </lineage>
</organism>
<dbReference type="EMBL" id="BART01000051">
    <property type="protein sequence ID" value="GAG62691.1"/>
    <property type="molecule type" value="Genomic_DNA"/>
</dbReference>
<dbReference type="InterPro" id="IPR005548">
    <property type="entry name" value="Cell_div_FtsQ/DivIB_C"/>
</dbReference>
<keyword evidence="5" id="KW-0812">Transmembrane</keyword>
<evidence type="ECO:0000256" key="5">
    <source>
        <dbReference type="ARBA" id="ARBA00022692"/>
    </source>
</evidence>
<evidence type="ECO:0000256" key="7">
    <source>
        <dbReference type="ARBA" id="ARBA00023136"/>
    </source>
</evidence>
<evidence type="ECO:0000256" key="9">
    <source>
        <dbReference type="SAM" id="MobiDB-lite"/>
    </source>
</evidence>
<sequence length="235" mass="27344">METSPFFNIKDIKITGCTHYPDEVIIETFELDKNSNIFSIDLDRVREKILKLSWIDDVKIKKNLSRTIDIEIIERVSEAVIKNEDLYFFINRDCYVLDKKDKYTEKSLPIIKNLEFEEINIGDKLDIDGLIEVIVIFNNLSEDMKKTISHYSISDGLNISAFTNDNIEIIFGNSENLAKKEEAVLEIYKLHESMAEQQESTKEENENVESENSKDKNNQLKIIDVRVWTKPVTTP</sequence>
<keyword evidence="2" id="KW-1003">Cell membrane</keyword>
<keyword evidence="8" id="KW-0131">Cell cycle</keyword>
<evidence type="ECO:0000256" key="6">
    <source>
        <dbReference type="ARBA" id="ARBA00022989"/>
    </source>
</evidence>
<keyword evidence="6" id="KW-1133">Transmembrane helix</keyword>
<feature type="domain" description="POTRA" evidence="10">
    <location>
        <begin position="7"/>
        <end position="75"/>
    </location>
</feature>
<evidence type="ECO:0000256" key="2">
    <source>
        <dbReference type="ARBA" id="ARBA00022475"/>
    </source>
</evidence>
<dbReference type="Gene3D" id="3.10.20.310">
    <property type="entry name" value="membrane protein fhac"/>
    <property type="match status" value="1"/>
</dbReference>
<keyword evidence="3" id="KW-0997">Cell inner membrane</keyword>
<feature type="region of interest" description="Disordered" evidence="9">
    <location>
        <begin position="195"/>
        <end position="217"/>
    </location>
</feature>
<evidence type="ECO:0000256" key="4">
    <source>
        <dbReference type="ARBA" id="ARBA00022618"/>
    </source>
</evidence>
<dbReference type="InterPro" id="IPR013685">
    <property type="entry name" value="POTRA_FtsQ_type"/>
</dbReference>
<dbReference type="InterPro" id="IPR026579">
    <property type="entry name" value="FtsQ"/>
</dbReference>
<comment type="subcellular location">
    <subcellularLocation>
        <location evidence="1">Membrane</location>
    </subcellularLocation>
</comment>
<dbReference type="PANTHER" id="PTHR35851">
    <property type="entry name" value="CELL DIVISION PROTEIN FTSQ"/>
    <property type="match status" value="1"/>
</dbReference>
<comment type="caution">
    <text evidence="12">The sequence shown here is derived from an EMBL/GenBank/DDBJ whole genome shotgun (WGS) entry which is preliminary data.</text>
</comment>
<evidence type="ECO:0000313" key="12">
    <source>
        <dbReference type="EMBL" id="GAH29380.1"/>
    </source>
</evidence>